<accession>A0ABR1YDQ5</accession>
<proteinExistence type="predicted"/>
<dbReference type="EMBL" id="JBBWRZ010000012">
    <property type="protein sequence ID" value="KAK8224865.1"/>
    <property type="molecule type" value="Genomic_DNA"/>
</dbReference>
<comment type="caution">
    <text evidence="1">The sequence shown here is derived from an EMBL/GenBank/DDBJ whole genome shotgun (WGS) entry which is preliminary data.</text>
</comment>
<keyword evidence="2" id="KW-1185">Reference proteome</keyword>
<protein>
    <submittedName>
        <fullName evidence="1">Uncharacterized protein</fullName>
    </submittedName>
</protein>
<dbReference type="Proteomes" id="UP001492380">
    <property type="component" value="Unassembled WGS sequence"/>
</dbReference>
<reference evidence="1 2" key="1">
    <citation type="submission" date="2024-04" db="EMBL/GenBank/DDBJ databases">
        <title>Phyllosticta paracitricarpa is synonymous to the EU quarantine fungus P. citricarpa based on phylogenomic analyses.</title>
        <authorList>
            <consortium name="Lawrence Berkeley National Laboratory"/>
            <person name="Van Ingen-Buijs V.A."/>
            <person name="Van Westerhoven A.C."/>
            <person name="Haridas S."/>
            <person name="Skiadas P."/>
            <person name="Martin F."/>
            <person name="Groenewald J.Z."/>
            <person name="Crous P.W."/>
            <person name="Seidl M.F."/>
        </authorList>
    </citation>
    <scope>NUCLEOTIDE SEQUENCE [LARGE SCALE GENOMIC DNA]</scope>
    <source>
        <strain evidence="1 2">CBS 123374</strain>
    </source>
</reference>
<name>A0ABR1YDQ5_9PEZI</name>
<sequence length="273" mass="30240">MPQRRQHRSLLGRLSPDPCREALASLKRRPPLVLYRPLEHSTAQYIRSHGQHSIYPHWVQYRHPLAHAHTTHRSGICCRPTKRGPSSRNSFLRWGFHESFDCPSTTPLRLPPLLALPQRAHRAALRLLFEHQSGPSPALPYPAQAAVQSSLQPHGSPVVRNAAARIQTNFGANTHLAREQHALLHDTHADASPPTGKWPICRASQSVQTAACEPTASRPTRAPSTSVWPSVASRGRHFPLLLLQFPTEVSSLPHLSVTSVSNRGPPPLSPHLP</sequence>
<organism evidence="1 2">
    <name type="scientific">Phyllosticta capitalensis</name>
    <dbReference type="NCBI Taxonomy" id="121624"/>
    <lineage>
        <taxon>Eukaryota</taxon>
        <taxon>Fungi</taxon>
        <taxon>Dikarya</taxon>
        <taxon>Ascomycota</taxon>
        <taxon>Pezizomycotina</taxon>
        <taxon>Dothideomycetes</taxon>
        <taxon>Dothideomycetes incertae sedis</taxon>
        <taxon>Botryosphaeriales</taxon>
        <taxon>Phyllostictaceae</taxon>
        <taxon>Phyllosticta</taxon>
    </lineage>
</organism>
<evidence type="ECO:0000313" key="2">
    <source>
        <dbReference type="Proteomes" id="UP001492380"/>
    </source>
</evidence>
<gene>
    <name evidence="1" type="ORF">HDK90DRAFT_498215</name>
</gene>
<evidence type="ECO:0000313" key="1">
    <source>
        <dbReference type="EMBL" id="KAK8224865.1"/>
    </source>
</evidence>